<dbReference type="STRING" id="4577.A0A1D6PF59"/>
<proteinExistence type="inferred from homology"/>
<keyword evidence="8 14" id="KW-0653">Protein transport</keyword>
<dbReference type="EMBL" id="CM000785">
    <property type="protein sequence ID" value="AQL08163.1"/>
    <property type="molecule type" value="Genomic_DNA"/>
</dbReference>
<dbReference type="AlphaFoldDB" id="A0A1D6PF59"/>
<dbReference type="InParanoid" id="A0A1D6PF59"/>
<evidence type="ECO:0000256" key="13">
    <source>
        <dbReference type="ARBA" id="ARBA00060807"/>
    </source>
</evidence>
<keyword evidence="7 14" id="KW-1002">Plastid outer membrane</keyword>
<dbReference type="SMR" id="A0A1D6PF59"/>
<dbReference type="GO" id="GO:0009707">
    <property type="term" value="C:chloroplast outer membrane"/>
    <property type="evidence" value="ECO:0007669"/>
    <property type="project" value="UniProtKB-SubCell"/>
</dbReference>
<evidence type="ECO:0000256" key="9">
    <source>
        <dbReference type="ARBA" id="ARBA00022989"/>
    </source>
</evidence>
<dbReference type="PANTHER" id="PTHR10903">
    <property type="entry name" value="GTPASE, IMAP FAMILY MEMBER-RELATED"/>
    <property type="match status" value="1"/>
</dbReference>
<dbReference type="PIRSF" id="PIRSF038134">
    <property type="entry name" value="Toc34"/>
    <property type="match status" value="1"/>
</dbReference>
<dbReference type="FunFam" id="3.40.50.300:FF:001070">
    <property type="entry name" value="Translocase of chloroplast"/>
    <property type="match status" value="1"/>
</dbReference>
<evidence type="ECO:0000256" key="12">
    <source>
        <dbReference type="ARBA" id="ARBA00024013"/>
    </source>
</evidence>
<evidence type="ECO:0000256" key="1">
    <source>
        <dbReference type="ARBA" id="ARBA00022448"/>
    </source>
</evidence>
<evidence type="ECO:0000256" key="11">
    <source>
        <dbReference type="ARBA" id="ARBA00023136"/>
    </source>
</evidence>
<dbReference type="Gene3D" id="3.40.50.300">
    <property type="entry name" value="P-loop containing nucleotide triphosphate hydrolases"/>
    <property type="match status" value="1"/>
</dbReference>
<evidence type="ECO:0000256" key="3">
    <source>
        <dbReference type="ARBA" id="ARBA00022640"/>
    </source>
</evidence>
<dbReference type="IntAct" id="A0A1D6PF59">
    <property type="interactions" value="8"/>
</dbReference>
<keyword evidence="3 14" id="KW-0934">Plastid</keyword>
<evidence type="ECO:0000256" key="16">
    <source>
        <dbReference type="PIRSR" id="PIRSR038134-2"/>
    </source>
</evidence>
<keyword evidence="4 14" id="KW-0812">Transmembrane</keyword>
<sequence length="354" mass="39680">MASPIPREWVGLQQFPPATQTELHELLGKLKEEDVSTLTILVMGKGGVGKSSTVNSIVGERIATVSAFQSEGLRPMMWSRTRAGFTLNIIDTPGLIEGGYINEQAVDIIKRFLLGKTIDVLLYVDRLDAYRMDTLDGQVIRAITNSFGKDIWRRSLVVLTHAQLSPPDGIEYNDFFTRRSEALLRYIHSGAGIKKREYGVMHVFIYRITISIMLCGIPMQQLGAAMSDFPLPIALVENSGRCKTNEHGEKILPDGTPWVPKLMKEITVVISNGSKPIHVDQKLIDGPNPNNRWKMFIPIILAVEYFLVVKGIRRAIHADIANGKVDDWEQRYRDLVGSRDPVEQKGSTTRNRKA</sequence>
<keyword evidence="16" id="KW-0479">Metal-binding</keyword>
<keyword evidence="10 14" id="KW-0342">GTP-binding</keyword>
<dbReference type="InterPro" id="IPR027417">
    <property type="entry name" value="P-loop_NTPase"/>
</dbReference>
<dbReference type="GO" id="GO:0015450">
    <property type="term" value="F:protein-transporting ATPase activity"/>
    <property type="evidence" value="ECO:0007669"/>
    <property type="project" value="InterPro"/>
</dbReference>
<comment type="function">
    <text evidence="14">GTPase involved in protein precursor import into chloroplasts. Seems to recognize chloroplast-destined precursor proteins and regulate their presentation to the translocation channel through GTP hydrolysis.</text>
</comment>
<dbReference type="SUPFAM" id="SSF52540">
    <property type="entry name" value="P-loop containing nucleoside triphosphate hydrolases"/>
    <property type="match status" value="1"/>
</dbReference>
<dbReference type="PROSITE" id="PS51720">
    <property type="entry name" value="G_AIG1"/>
    <property type="match status" value="1"/>
</dbReference>
<gene>
    <name evidence="18" type="ORF">ZEAMMB73_Zm00001d047965</name>
</gene>
<keyword evidence="11 14" id="KW-0472">Membrane</keyword>
<feature type="binding site" evidence="15">
    <location>
        <begin position="237"/>
        <end position="238"/>
    </location>
    <ligand>
        <name>GTP</name>
        <dbReference type="ChEBI" id="CHEBI:37565"/>
    </ligand>
</feature>
<dbReference type="OMA" id="ENGSRCK"/>
<dbReference type="GO" id="GO:0046872">
    <property type="term" value="F:metal ion binding"/>
    <property type="evidence" value="ECO:0007669"/>
    <property type="project" value="UniProtKB-KW"/>
</dbReference>
<reference evidence="18" key="1">
    <citation type="submission" date="2015-12" db="EMBL/GenBank/DDBJ databases">
        <title>Update maize B73 reference genome by single molecule sequencing technologies.</title>
        <authorList>
            <consortium name="Maize Genome Sequencing Project"/>
            <person name="Ware D."/>
        </authorList>
    </citation>
    <scope>NUCLEOTIDE SEQUENCE</scope>
    <source>
        <tissue evidence="18">Seedling</tissue>
    </source>
</reference>
<dbReference type="EC" id="3.6.5.-" evidence="14"/>
<evidence type="ECO:0000256" key="5">
    <source>
        <dbReference type="ARBA" id="ARBA00022741"/>
    </source>
</evidence>
<evidence type="ECO:0000256" key="6">
    <source>
        <dbReference type="ARBA" id="ARBA00022801"/>
    </source>
</evidence>
<keyword evidence="1 14" id="KW-0813">Transport</keyword>
<keyword evidence="6 14" id="KW-0378">Hydrolase</keyword>
<dbReference type="PANTHER" id="PTHR10903:SF149">
    <property type="entry name" value="TRANSLOCASE OF CHLOROPLAST 33, CHLOROPLASTIC"/>
    <property type="match status" value="1"/>
</dbReference>
<feature type="binding site" evidence="16">
    <location>
        <position position="51"/>
    </location>
    <ligand>
        <name>Mg(2+)</name>
        <dbReference type="ChEBI" id="CHEBI:18420"/>
    </ligand>
</feature>
<dbReference type="InterPro" id="IPR005688">
    <property type="entry name" value="Toc34"/>
</dbReference>
<dbReference type="GO" id="GO:0016787">
    <property type="term" value="F:hydrolase activity"/>
    <property type="evidence" value="ECO:0007669"/>
    <property type="project" value="UniProtKB-KW"/>
</dbReference>
<dbReference type="Pfam" id="PF04548">
    <property type="entry name" value="AIG1"/>
    <property type="match status" value="1"/>
</dbReference>
<dbReference type="GO" id="GO:0005525">
    <property type="term" value="F:GTP binding"/>
    <property type="evidence" value="ECO:0007669"/>
    <property type="project" value="UniProtKB-UniRule"/>
</dbReference>
<comment type="subunit">
    <text evidence="14">Homodimer.</text>
</comment>
<evidence type="ECO:0000256" key="7">
    <source>
        <dbReference type="ARBA" id="ARBA00022805"/>
    </source>
</evidence>
<comment type="subcellular location">
    <subcellularLocation>
        <location evidence="12 14">Plastid</location>
        <location evidence="12 14">Chloroplast outer membrane</location>
    </subcellularLocation>
</comment>
<dbReference type="FunCoup" id="A0A1D6PF59">
    <property type="interactions" value="1643"/>
</dbReference>
<name>A0A1D6PF59_MAIZE</name>
<feature type="binding site" evidence="16">
    <location>
        <position position="69"/>
    </location>
    <ligand>
        <name>Mg(2+)</name>
        <dbReference type="ChEBI" id="CHEBI:18420"/>
    </ligand>
</feature>
<dbReference type="CDD" id="cd01853">
    <property type="entry name" value="Toc34_like"/>
    <property type="match status" value="1"/>
</dbReference>
<feature type="domain" description="AIG1-type G" evidence="17">
    <location>
        <begin position="35"/>
        <end position="287"/>
    </location>
</feature>
<evidence type="ECO:0000256" key="8">
    <source>
        <dbReference type="ARBA" id="ARBA00022927"/>
    </source>
</evidence>
<evidence type="ECO:0000256" key="14">
    <source>
        <dbReference type="PIRNR" id="PIRNR038134"/>
    </source>
</evidence>
<feature type="binding site" evidence="15">
    <location>
        <begin position="66"/>
        <end position="71"/>
    </location>
    <ligand>
        <name>GTP</name>
        <dbReference type="ChEBI" id="CHEBI:37565"/>
    </ligand>
</feature>
<protein>
    <recommendedName>
        <fullName evidence="14">Translocase of chloroplast</fullName>
        <ecNumber evidence="14">3.6.5.-</ecNumber>
    </recommendedName>
</protein>
<keyword evidence="16" id="KW-0460">Magnesium</keyword>
<evidence type="ECO:0000256" key="15">
    <source>
        <dbReference type="PIRSR" id="PIRSR038134-1"/>
    </source>
</evidence>
<evidence type="ECO:0000256" key="2">
    <source>
        <dbReference type="ARBA" id="ARBA00022528"/>
    </source>
</evidence>
<evidence type="ECO:0000256" key="10">
    <source>
        <dbReference type="ARBA" id="ARBA00023134"/>
    </source>
</evidence>
<dbReference type="InterPro" id="IPR045058">
    <property type="entry name" value="GIMA/IAN/Toc"/>
</dbReference>
<comment type="similarity">
    <text evidence="13 14">Belongs to the TRAFAC class TrmE-Era-EngA-EngB-Septin-like GTPase superfamily. AIG1/Toc34/Toc159-like paraseptin GTPase family. TOC34 subfamily.</text>
</comment>
<evidence type="ECO:0000313" key="18">
    <source>
        <dbReference type="EMBL" id="AQL08163.1"/>
    </source>
</evidence>
<feature type="binding site" evidence="15">
    <location>
        <begin position="47"/>
        <end position="52"/>
    </location>
    <ligand>
        <name>GTP</name>
        <dbReference type="ChEBI" id="CHEBI:37565"/>
    </ligand>
</feature>
<feature type="binding site" evidence="15">
    <location>
        <position position="161"/>
    </location>
    <ligand>
        <name>GTP</name>
        <dbReference type="ChEBI" id="CHEBI:37565"/>
    </ligand>
</feature>
<dbReference type="ExpressionAtlas" id="A0A1D6PF59">
    <property type="expression patterns" value="baseline and differential"/>
</dbReference>
<keyword evidence="2 14" id="KW-0150">Chloroplast</keyword>
<evidence type="ECO:0000256" key="4">
    <source>
        <dbReference type="ARBA" id="ARBA00022692"/>
    </source>
</evidence>
<dbReference type="GO" id="GO:0006886">
    <property type="term" value="P:intracellular protein transport"/>
    <property type="evidence" value="ECO:0007669"/>
    <property type="project" value="UniProtKB-UniRule"/>
</dbReference>
<accession>A0A1D6PF59</accession>
<dbReference type="InterPro" id="IPR006703">
    <property type="entry name" value="G_AIG1"/>
</dbReference>
<dbReference type="GO" id="GO:0042802">
    <property type="term" value="F:identical protein binding"/>
    <property type="evidence" value="ECO:0007669"/>
    <property type="project" value="UniProtKB-ARBA"/>
</dbReference>
<evidence type="ECO:0000259" key="17">
    <source>
        <dbReference type="PROSITE" id="PS51720"/>
    </source>
</evidence>
<keyword evidence="9" id="KW-1133">Transmembrane helix</keyword>
<keyword evidence="5 14" id="KW-0547">Nucleotide-binding</keyword>
<organism evidence="18">
    <name type="scientific">Zea mays</name>
    <name type="common">Maize</name>
    <dbReference type="NCBI Taxonomy" id="4577"/>
    <lineage>
        <taxon>Eukaryota</taxon>
        <taxon>Viridiplantae</taxon>
        <taxon>Streptophyta</taxon>
        <taxon>Embryophyta</taxon>
        <taxon>Tracheophyta</taxon>
        <taxon>Spermatophyta</taxon>
        <taxon>Magnoliopsida</taxon>
        <taxon>Liliopsida</taxon>
        <taxon>Poales</taxon>
        <taxon>Poaceae</taxon>
        <taxon>PACMAD clade</taxon>
        <taxon>Panicoideae</taxon>
        <taxon>Andropogonodae</taxon>
        <taxon>Andropogoneae</taxon>
        <taxon>Tripsacinae</taxon>
        <taxon>Zea</taxon>
    </lineage>
</organism>